<keyword evidence="2" id="KW-1185">Reference proteome</keyword>
<dbReference type="KEGG" id="cbae:COR50_03695"/>
<accession>A0A291QQS5</accession>
<gene>
    <name evidence="1" type="ORF">COR50_03695</name>
</gene>
<protein>
    <submittedName>
        <fullName evidence="1">Uncharacterized protein</fullName>
    </submittedName>
</protein>
<dbReference type="Proteomes" id="UP000220133">
    <property type="component" value="Chromosome"/>
</dbReference>
<proteinExistence type="predicted"/>
<reference evidence="1 2" key="1">
    <citation type="submission" date="2017-10" db="EMBL/GenBank/DDBJ databases">
        <title>Paenichitinophaga pekingensis gen. nov., sp. nov., isolated from activated sludge.</title>
        <authorList>
            <person name="Jin D."/>
            <person name="Kong X."/>
            <person name="Deng Y."/>
            <person name="Bai Z."/>
        </authorList>
    </citation>
    <scope>NUCLEOTIDE SEQUENCE [LARGE SCALE GENOMIC DNA]</scope>
    <source>
        <strain evidence="1 2">13</strain>
    </source>
</reference>
<evidence type="ECO:0000313" key="1">
    <source>
        <dbReference type="EMBL" id="ATL46348.1"/>
    </source>
</evidence>
<name>A0A291QQS5_9BACT</name>
<sequence>MIHSPPAKRTVALRTVDSEGKLGHTVVVRPDRAIKLAAVMANLCPFLVPFLGKQKSTRNGQMNIESNY</sequence>
<evidence type="ECO:0000313" key="2">
    <source>
        <dbReference type="Proteomes" id="UP000220133"/>
    </source>
</evidence>
<dbReference type="AlphaFoldDB" id="A0A291QQS5"/>
<organism evidence="1 2">
    <name type="scientific">Chitinophaga caeni</name>
    <dbReference type="NCBI Taxonomy" id="2029983"/>
    <lineage>
        <taxon>Bacteria</taxon>
        <taxon>Pseudomonadati</taxon>
        <taxon>Bacteroidota</taxon>
        <taxon>Chitinophagia</taxon>
        <taxon>Chitinophagales</taxon>
        <taxon>Chitinophagaceae</taxon>
        <taxon>Chitinophaga</taxon>
    </lineage>
</organism>
<dbReference type="EMBL" id="CP023777">
    <property type="protein sequence ID" value="ATL46348.1"/>
    <property type="molecule type" value="Genomic_DNA"/>
</dbReference>